<evidence type="ECO:0000313" key="18">
    <source>
        <dbReference type="EMBL" id="MBK0331747.1"/>
    </source>
</evidence>
<evidence type="ECO:0000256" key="5">
    <source>
        <dbReference type="ARBA" id="ARBA00022806"/>
    </source>
</evidence>
<evidence type="ECO:0000256" key="3">
    <source>
        <dbReference type="ARBA" id="ARBA00022763"/>
    </source>
</evidence>
<accession>A0ABS1BB70</accession>
<reference evidence="18 19" key="1">
    <citation type="submission" date="2020-12" db="EMBL/GenBank/DDBJ databases">
        <title>Brachybacterium sp. MASK1Z-5, whole genome shotgun sequence.</title>
        <authorList>
            <person name="Tuo L."/>
        </authorList>
    </citation>
    <scope>NUCLEOTIDE SEQUENCE [LARGE SCALE GENOMIC DNA]</scope>
    <source>
        <strain evidence="18 19">MASK1Z-5</strain>
    </source>
</reference>
<feature type="domain" description="UvrD-like helicase ATP-binding" evidence="16">
    <location>
        <begin position="1"/>
        <end position="440"/>
    </location>
</feature>
<evidence type="ECO:0000256" key="2">
    <source>
        <dbReference type="ARBA" id="ARBA00022741"/>
    </source>
</evidence>
<dbReference type="Gene3D" id="3.40.50.300">
    <property type="entry name" value="P-loop containing nucleotide triphosphate hydrolases"/>
    <property type="match status" value="4"/>
</dbReference>
<evidence type="ECO:0000259" key="17">
    <source>
        <dbReference type="PROSITE" id="PS51217"/>
    </source>
</evidence>
<feature type="region of interest" description="Disordered" evidence="15">
    <location>
        <begin position="865"/>
        <end position="904"/>
    </location>
</feature>
<keyword evidence="6" id="KW-0269">Exonuclease</keyword>
<evidence type="ECO:0000256" key="12">
    <source>
        <dbReference type="ARBA" id="ARBA00034808"/>
    </source>
</evidence>
<dbReference type="Gene3D" id="3.90.320.10">
    <property type="match status" value="1"/>
</dbReference>
<feature type="compositionally biased region" description="Low complexity" evidence="15">
    <location>
        <begin position="865"/>
        <end position="883"/>
    </location>
</feature>
<dbReference type="InterPro" id="IPR011604">
    <property type="entry name" value="PDDEXK-like_dom_sf"/>
</dbReference>
<dbReference type="EMBL" id="JAEDAJ010000005">
    <property type="protein sequence ID" value="MBK0331747.1"/>
    <property type="molecule type" value="Genomic_DNA"/>
</dbReference>
<evidence type="ECO:0000256" key="6">
    <source>
        <dbReference type="ARBA" id="ARBA00022839"/>
    </source>
</evidence>
<evidence type="ECO:0000256" key="9">
    <source>
        <dbReference type="ARBA" id="ARBA00023204"/>
    </source>
</evidence>
<evidence type="ECO:0000313" key="19">
    <source>
        <dbReference type="Proteomes" id="UP000612352"/>
    </source>
</evidence>
<dbReference type="SUPFAM" id="SSF52540">
    <property type="entry name" value="P-loop containing nucleoside triphosphate hydrolases"/>
    <property type="match status" value="1"/>
</dbReference>
<evidence type="ECO:0000256" key="8">
    <source>
        <dbReference type="ARBA" id="ARBA00023125"/>
    </source>
</evidence>
<gene>
    <name evidence="18" type="ORF">I8D64_10055</name>
</gene>
<protein>
    <recommendedName>
        <fullName evidence="12">DNA 3'-5' helicase</fullName>
        <ecNumber evidence="12">5.6.2.4</ecNumber>
    </recommendedName>
</protein>
<keyword evidence="9" id="KW-0234">DNA repair</keyword>
<dbReference type="InterPro" id="IPR014016">
    <property type="entry name" value="UvrD-like_ATP-bd"/>
</dbReference>
<keyword evidence="19" id="KW-1185">Reference proteome</keyword>
<evidence type="ECO:0000256" key="1">
    <source>
        <dbReference type="ARBA" id="ARBA00022722"/>
    </source>
</evidence>
<dbReference type="RefSeq" id="WP_200502391.1">
    <property type="nucleotide sequence ID" value="NZ_JAEDAJ010000005.1"/>
</dbReference>
<keyword evidence="3" id="KW-0227">DNA damage</keyword>
<evidence type="ECO:0000256" key="11">
    <source>
        <dbReference type="ARBA" id="ARBA00034617"/>
    </source>
</evidence>
<dbReference type="PANTHER" id="PTHR11070">
    <property type="entry name" value="UVRD / RECB / PCRA DNA HELICASE FAMILY MEMBER"/>
    <property type="match status" value="1"/>
</dbReference>
<dbReference type="PROSITE" id="PS51217">
    <property type="entry name" value="UVRD_HELICASE_CTER"/>
    <property type="match status" value="1"/>
</dbReference>
<keyword evidence="1" id="KW-0540">Nuclease</keyword>
<comment type="caution">
    <text evidence="18">The sequence shown here is derived from an EMBL/GenBank/DDBJ whole genome shotgun (WGS) entry which is preliminary data.</text>
</comment>
<evidence type="ECO:0000256" key="7">
    <source>
        <dbReference type="ARBA" id="ARBA00022840"/>
    </source>
</evidence>
<feature type="binding site" evidence="14">
    <location>
        <begin position="8"/>
        <end position="15"/>
    </location>
    <ligand>
        <name>ATP</name>
        <dbReference type="ChEBI" id="CHEBI:30616"/>
    </ligand>
</feature>
<sequence>MSFTLINASAGSGKTHTLTQEIADRMGAGLEPSQLIATTFTVKAADELSDRVRRTLLEREQTEAARGIDSALIGTVNAVAGELVREFALDAGISPDVQVLDQDRASAAFDAAIDEAVARAGDRASDLLARTEHDGEKSAANPFAPSSFWRDHVRDLASRARTNDVDADQLRRSADASWDDFRAAALPEPGTEDRRRAWLGRLDTVLDGLQAEVDGASGGTPQEQKSAGVIAKRLETLRQLRRTLGQGARTPWSAWAKLARVAAGKAADPEGGGKYVYSKDVDTALVGLALEIAEELPAHPVMQRDIRGLIELVVTTAADSLEAYAQFKNELALMDFIDQEGLALHLLRTSERARYAIGARFRLLAVDEFQDTSPIQLALFLELGRQIEDLIWVGDPKQAIYGFRDADPDLMRGVLEAVSEGVTELGEGTIRDLEHSWRSQEQVLDLVSAVFPQIFPDLPRERVVLTAAPGAAARRAEAGRTDGRIEAWVPAFSSRHKSASEHAAAIADGVVRMLAEDEVGPGDIAVLVRSNAQAAQVVSSLQARGVPASGQGGPILGTREGRLVRAALAVTLDVSDSLALTELVDLLPDHPAHENWFGDLTAPRDREGRRAVLQSWWEADVLTGLRALREDCIALSPVEMIAAVIDALDLTERLRSWPLPEQRLRTLDALRRLAADYADQARSASVPITLTGLRAVLDETDAGPDLTGIPDTVWVGTIHGAKGLEWSRVVVMLPPKATERAHTGGVFVVPAPELDALRPLDGRSLRYWPRVLDGYAPLQELLAEAEHPRRAARKEREEAGRLQYVALTRAADVTVLSGDGTGSALDALVDGDAPLLTWEAGTDTVHVSGHGDLPARVRTTAIDGAAESDGASSRSGSRSPLAATDLPLGPRAGDEGPGAGTSARFQASGVASDESLGTVHPPRSIGAALVSGGGRDWNRVGEAVHAFLALPLAQLTPALQEQAALRLVERWAVSRAVGAETLLAAGRAWQEFLAAEFPGARVLTEQPIAWWNEEEQVMEGWIDALLALPDGSRVLVDHKTYPGSDPVGHVREHYLGQMATYAAALEATGGAPARILIHLPLRGEVLEVTLREQTSKAAPALGAEPATDPAQGRAHV</sequence>
<dbReference type="InterPro" id="IPR000212">
    <property type="entry name" value="DNA_helicase_UvrD/REP"/>
</dbReference>
<comment type="catalytic activity">
    <reaction evidence="13">
        <text>ATP + H2O = ADP + phosphate + H(+)</text>
        <dbReference type="Rhea" id="RHEA:13065"/>
        <dbReference type="ChEBI" id="CHEBI:15377"/>
        <dbReference type="ChEBI" id="CHEBI:15378"/>
        <dbReference type="ChEBI" id="CHEBI:30616"/>
        <dbReference type="ChEBI" id="CHEBI:43474"/>
        <dbReference type="ChEBI" id="CHEBI:456216"/>
        <dbReference type="EC" id="5.6.2.4"/>
    </reaction>
</comment>
<evidence type="ECO:0000259" key="16">
    <source>
        <dbReference type="PROSITE" id="PS51198"/>
    </source>
</evidence>
<feature type="region of interest" description="Disordered" evidence="15">
    <location>
        <begin position="1096"/>
        <end position="1116"/>
    </location>
</feature>
<keyword evidence="2 14" id="KW-0547">Nucleotide-binding</keyword>
<organism evidence="18 19">
    <name type="scientific">Brachybacterium halotolerans</name>
    <dbReference type="NCBI Taxonomy" id="2795215"/>
    <lineage>
        <taxon>Bacteria</taxon>
        <taxon>Bacillati</taxon>
        <taxon>Actinomycetota</taxon>
        <taxon>Actinomycetes</taxon>
        <taxon>Micrococcales</taxon>
        <taxon>Dermabacteraceae</taxon>
        <taxon>Brachybacterium</taxon>
    </lineage>
</organism>
<dbReference type="PANTHER" id="PTHR11070:SF59">
    <property type="entry name" value="DNA 3'-5' HELICASE"/>
    <property type="match status" value="1"/>
</dbReference>
<evidence type="ECO:0000256" key="10">
    <source>
        <dbReference type="ARBA" id="ARBA00023235"/>
    </source>
</evidence>
<keyword evidence="8" id="KW-0238">DNA-binding</keyword>
<dbReference type="InterPro" id="IPR014017">
    <property type="entry name" value="DNA_helicase_UvrD-like_C"/>
</dbReference>
<evidence type="ECO:0000256" key="14">
    <source>
        <dbReference type="PROSITE-ProRule" id="PRU00560"/>
    </source>
</evidence>
<comment type="catalytic activity">
    <reaction evidence="11">
        <text>Couples ATP hydrolysis with the unwinding of duplex DNA by translocating in the 3'-5' direction.</text>
        <dbReference type="EC" id="5.6.2.4"/>
    </reaction>
</comment>
<keyword evidence="5 14" id="KW-0347">Helicase</keyword>
<keyword evidence="4 14" id="KW-0378">Hydrolase</keyword>
<dbReference type="Proteomes" id="UP000612352">
    <property type="component" value="Unassembled WGS sequence"/>
</dbReference>
<evidence type="ECO:0000256" key="15">
    <source>
        <dbReference type="SAM" id="MobiDB-lite"/>
    </source>
</evidence>
<dbReference type="Pfam" id="PF00580">
    <property type="entry name" value="UvrD-helicase"/>
    <property type="match status" value="2"/>
</dbReference>
<dbReference type="PROSITE" id="PS51198">
    <property type="entry name" value="UVRD_HELICASE_ATP_BIND"/>
    <property type="match status" value="1"/>
</dbReference>
<dbReference type="InterPro" id="IPR027417">
    <property type="entry name" value="P-loop_NTPase"/>
</dbReference>
<dbReference type="EC" id="5.6.2.4" evidence="12"/>
<keyword evidence="7 14" id="KW-0067">ATP-binding</keyword>
<evidence type="ECO:0000256" key="4">
    <source>
        <dbReference type="ARBA" id="ARBA00022801"/>
    </source>
</evidence>
<feature type="domain" description="UvrD-like helicase C-terminal" evidence="17">
    <location>
        <begin position="455"/>
        <end position="723"/>
    </location>
</feature>
<proteinExistence type="predicted"/>
<name>A0ABS1BB70_9MICO</name>
<evidence type="ECO:0000256" key="13">
    <source>
        <dbReference type="ARBA" id="ARBA00048988"/>
    </source>
</evidence>
<keyword evidence="10" id="KW-0413">Isomerase</keyword>